<organism evidence="4 5">
    <name type="scientific">Mycobacterium cookii</name>
    <dbReference type="NCBI Taxonomy" id="1775"/>
    <lineage>
        <taxon>Bacteria</taxon>
        <taxon>Bacillati</taxon>
        <taxon>Actinomycetota</taxon>
        <taxon>Actinomycetes</taxon>
        <taxon>Mycobacteriales</taxon>
        <taxon>Mycobacteriaceae</taxon>
        <taxon>Mycobacterium</taxon>
    </lineage>
</organism>
<keyword evidence="1" id="KW-1133">Transmembrane helix</keyword>
<dbReference type="InterPro" id="IPR043831">
    <property type="entry name" value="DUF5808"/>
</dbReference>
<feature type="transmembrane region" description="Helical" evidence="1">
    <location>
        <begin position="235"/>
        <end position="255"/>
    </location>
</feature>
<feature type="transmembrane region" description="Helical" evidence="1">
    <location>
        <begin position="79"/>
        <end position="99"/>
    </location>
</feature>
<dbReference type="GO" id="GO:0009636">
    <property type="term" value="P:response to toxic substance"/>
    <property type="evidence" value="ECO:0007669"/>
    <property type="project" value="TreeGrafter"/>
</dbReference>
<dbReference type="AlphaFoldDB" id="A0A7I7KSF6"/>
<evidence type="ECO:0000313" key="5">
    <source>
        <dbReference type="Proteomes" id="UP000465866"/>
    </source>
</evidence>
<feature type="domain" description="DUF1648" evidence="2">
    <location>
        <begin position="143"/>
        <end position="191"/>
    </location>
</feature>
<dbReference type="KEGG" id="mcoo:MCOO_06940"/>
<dbReference type="EMBL" id="AP022569">
    <property type="protein sequence ID" value="BBX44679.1"/>
    <property type="molecule type" value="Genomic_DNA"/>
</dbReference>
<dbReference type="Pfam" id="PF07853">
    <property type="entry name" value="DUF1648"/>
    <property type="match status" value="1"/>
</dbReference>
<feature type="domain" description="DUF5808" evidence="3">
    <location>
        <begin position="317"/>
        <end position="340"/>
    </location>
</feature>
<evidence type="ECO:0000313" key="4">
    <source>
        <dbReference type="EMBL" id="BBX44679.1"/>
    </source>
</evidence>
<evidence type="ECO:0008006" key="6">
    <source>
        <dbReference type="Google" id="ProtNLM"/>
    </source>
</evidence>
<accession>A0A7I7KSF6</accession>
<protein>
    <recommendedName>
        <fullName evidence="6">DUF1648 domain-containing protein</fullName>
    </recommendedName>
</protein>
<dbReference type="Proteomes" id="UP000465866">
    <property type="component" value="Chromosome"/>
</dbReference>
<evidence type="ECO:0000256" key="1">
    <source>
        <dbReference type="SAM" id="Phobius"/>
    </source>
</evidence>
<dbReference type="PANTHER" id="PTHR37810:SF5">
    <property type="entry name" value="IMMUNITY PROTEIN SDPI"/>
    <property type="match status" value="1"/>
</dbReference>
<dbReference type="Pfam" id="PF19124">
    <property type="entry name" value="DUF5808"/>
    <property type="match status" value="1"/>
</dbReference>
<feature type="transmembrane region" description="Helical" evidence="1">
    <location>
        <begin position="53"/>
        <end position="72"/>
    </location>
</feature>
<name>A0A7I7KSF6_9MYCO</name>
<gene>
    <name evidence="4" type="ORF">MCOO_06940</name>
</gene>
<proteinExistence type="predicted"/>
<feature type="transmembrane region" description="Helical" evidence="1">
    <location>
        <begin position="135"/>
        <end position="156"/>
    </location>
</feature>
<feature type="transmembrane region" description="Helical" evidence="1">
    <location>
        <begin position="184"/>
        <end position="206"/>
    </location>
</feature>
<sequence>MTVAIAVCSGLSALLLVIALMLPSINSPTVPFGVRVPAQYADDPTVVRQTRLYRWRVLIGAIVAVVAGVVCYRATGATLLLPLSLLVVVSVWYGCFSLANNEIRAAKSAGHWYDSVHQGIAVDTGLRTDPPRFPWLWLAPALIVMVVTVAVGVIGYPSMPEVLVMHYSATGTPNRVAAKSVGTAFSLVFVQIAVTALLIGIALTIFRRSRADIDPAHPVDSALWHRHYMSVSAKALLGLVAMIDVGLLGSSLLMWTGTTARWAPLVIVLPILSAVVVAVVVLARNNRVRYEDGEATGLTHRDDDKYWRGGLFYINHEDGALLVPRRFGLGWTINFGNPRAAMLLAGVIALVGLLITIRLGA</sequence>
<feature type="transmembrane region" description="Helical" evidence="1">
    <location>
        <begin position="262"/>
        <end position="283"/>
    </location>
</feature>
<evidence type="ECO:0000259" key="2">
    <source>
        <dbReference type="Pfam" id="PF07853"/>
    </source>
</evidence>
<keyword evidence="1" id="KW-0812">Transmembrane</keyword>
<keyword evidence="1" id="KW-0472">Membrane</keyword>
<dbReference type="PANTHER" id="PTHR37810">
    <property type="entry name" value="IMMUNITY PROTEIN SDPI"/>
    <property type="match status" value="1"/>
</dbReference>
<dbReference type="RefSeq" id="WP_163775089.1">
    <property type="nucleotide sequence ID" value="NZ_AP022569.1"/>
</dbReference>
<evidence type="ECO:0000259" key="3">
    <source>
        <dbReference type="Pfam" id="PF19124"/>
    </source>
</evidence>
<dbReference type="InterPro" id="IPR012867">
    <property type="entry name" value="DUF1648"/>
</dbReference>
<feature type="transmembrane region" description="Helical" evidence="1">
    <location>
        <begin position="340"/>
        <end position="360"/>
    </location>
</feature>
<reference evidence="4 5" key="1">
    <citation type="journal article" date="2019" name="Emerg. Microbes Infect.">
        <title>Comprehensive subspecies identification of 175 nontuberculous mycobacteria species based on 7547 genomic profiles.</title>
        <authorList>
            <person name="Matsumoto Y."/>
            <person name="Kinjo T."/>
            <person name="Motooka D."/>
            <person name="Nabeya D."/>
            <person name="Jung N."/>
            <person name="Uechi K."/>
            <person name="Horii T."/>
            <person name="Iida T."/>
            <person name="Fujita J."/>
            <person name="Nakamura S."/>
        </authorList>
    </citation>
    <scope>NUCLEOTIDE SEQUENCE [LARGE SCALE GENOMIC DNA]</scope>
    <source>
        <strain evidence="4 5">JCM 12404</strain>
    </source>
</reference>
<keyword evidence="5" id="KW-1185">Reference proteome</keyword>